<keyword evidence="3" id="KW-1185">Reference proteome</keyword>
<accession>A0A4Q7NGA5</accession>
<organism evidence="2 3">
    <name type="scientific">Motilibacter rhizosphaerae</name>
    <dbReference type="NCBI Taxonomy" id="598652"/>
    <lineage>
        <taxon>Bacteria</taxon>
        <taxon>Bacillati</taxon>
        <taxon>Actinomycetota</taxon>
        <taxon>Actinomycetes</taxon>
        <taxon>Motilibacterales</taxon>
        <taxon>Motilibacteraceae</taxon>
        <taxon>Motilibacter</taxon>
    </lineage>
</organism>
<evidence type="ECO:0000259" key="1">
    <source>
        <dbReference type="Pfam" id="PF07238"/>
    </source>
</evidence>
<dbReference type="AlphaFoldDB" id="A0A4Q7NGA5"/>
<reference evidence="2 3" key="1">
    <citation type="submission" date="2019-02" db="EMBL/GenBank/DDBJ databases">
        <title>Genomic Encyclopedia of Type Strains, Phase IV (KMG-IV): sequencing the most valuable type-strain genomes for metagenomic binning, comparative biology and taxonomic classification.</title>
        <authorList>
            <person name="Goeker M."/>
        </authorList>
    </citation>
    <scope>NUCLEOTIDE SEQUENCE [LARGE SCALE GENOMIC DNA]</scope>
    <source>
        <strain evidence="2 3">DSM 45622</strain>
    </source>
</reference>
<dbReference type="Pfam" id="PF07238">
    <property type="entry name" value="PilZ"/>
    <property type="match status" value="1"/>
</dbReference>
<gene>
    <name evidence="2" type="ORF">EV189_3250</name>
</gene>
<dbReference type="InterPro" id="IPR009875">
    <property type="entry name" value="PilZ_domain"/>
</dbReference>
<proteinExistence type="predicted"/>
<dbReference type="GO" id="GO:0035438">
    <property type="term" value="F:cyclic-di-GMP binding"/>
    <property type="evidence" value="ECO:0007669"/>
    <property type="project" value="InterPro"/>
</dbReference>
<sequence>MSVASETRESALRDVAIGSTVVLEVDGGTLPVAVTLVDSSHPDGPRLRVGLPPTGVRDPGTVAVSFGVQGGAIRLTGSVVLAEEELELTIEDVQPVQRRRHVRVFVEVPLVATISTGAATEGKARDLSASGVRITFPNDSVFLPGARVRLTLQLPAGPLHVSAMAVGLSPKGGFGFQFVDLAPNAEDAICAYVFAVQREQLRQRRRHED</sequence>
<evidence type="ECO:0000313" key="2">
    <source>
        <dbReference type="EMBL" id="RZS82855.1"/>
    </source>
</evidence>
<protein>
    <submittedName>
        <fullName evidence="2">PilZ domain-containing protein</fullName>
    </submittedName>
</protein>
<dbReference type="EMBL" id="SGXD01000004">
    <property type="protein sequence ID" value="RZS82855.1"/>
    <property type="molecule type" value="Genomic_DNA"/>
</dbReference>
<dbReference type="Gene3D" id="2.40.10.220">
    <property type="entry name" value="predicted glycosyltransferase like domains"/>
    <property type="match status" value="1"/>
</dbReference>
<comment type="caution">
    <text evidence="2">The sequence shown here is derived from an EMBL/GenBank/DDBJ whole genome shotgun (WGS) entry which is preliminary data.</text>
</comment>
<name>A0A4Q7NGA5_9ACTN</name>
<dbReference type="Proteomes" id="UP000293638">
    <property type="component" value="Unassembled WGS sequence"/>
</dbReference>
<evidence type="ECO:0000313" key="3">
    <source>
        <dbReference type="Proteomes" id="UP000293638"/>
    </source>
</evidence>
<dbReference type="SUPFAM" id="SSF141371">
    <property type="entry name" value="PilZ domain-like"/>
    <property type="match status" value="1"/>
</dbReference>
<feature type="domain" description="PilZ" evidence="1">
    <location>
        <begin position="97"/>
        <end position="194"/>
    </location>
</feature>